<gene>
    <name evidence="1" type="ORF">HUJ06_020224</name>
</gene>
<dbReference type="EMBL" id="DUZY01000001">
    <property type="protein sequence ID" value="DAD18761.1"/>
    <property type="molecule type" value="Genomic_DNA"/>
</dbReference>
<dbReference type="AlphaFoldDB" id="A0A822XI04"/>
<dbReference type="Proteomes" id="UP000607653">
    <property type="component" value="Unassembled WGS sequence"/>
</dbReference>
<proteinExistence type="predicted"/>
<dbReference type="PANTHER" id="PTHR35304:SF3">
    <property type="entry name" value="CATHEPSIN PROPEPTIDE INHIBITOR DOMAIN-CONTAINING PROTEIN"/>
    <property type="match status" value="1"/>
</dbReference>
<evidence type="ECO:0000313" key="2">
    <source>
        <dbReference type="Proteomes" id="UP000607653"/>
    </source>
</evidence>
<sequence>MNSSCSAGCLDDAQAPIKMSSMKLYQWPQADAEFLKLISMNEQNSSSGRRSVHDSFISRQRYLQKLHFLQE</sequence>
<organism evidence="1 2">
    <name type="scientific">Nelumbo nucifera</name>
    <name type="common">Sacred lotus</name>
    <dbReference type="NCBI Taxonomy" id="4432"/>
    <lineage>
        <taxon>Eukaryota</taxon>
        <taxon>Viridiplantae</taxon>
        <taxon>Streptophyta</taxon>
        <taxon>Embryophyta</taxon>
        <taxon>Tracheophyta</taxon>
        <taxon>Spermatophyta</taxon>
        <taxon>Magnoliopsida</taxon>
        <taxon>Proteales</taxon>
        <taxon>Nelumbonaceae</taxon>
        <taxon>Nelumbo</taxon>
    </lineage>
</organism>
<comment type="caution">
    <text evidence="1">The sequence shown here is derived from an EMBL/GenBank/DDBJ whole genome shotgun (WGS) entry which is preliminary data.</text>
</comment>
<accession>A0A822XI04</accession>
<keyword evidence="2" id="KW-1185">Reference proteome</keyword>
<evidence type="ECO:0000313" key="1">
    <source>
        <dbReference type="EMBL" id="DAD18761.1"/>
    </source>
</evidence>
<reference evidence="1 2" key="1">
    <citation type="journal article" date="2020" name="Mol. Biol. Evol.">
        <title>Distinct Expression and Methylation Patterns for Genes with Different Fates following a Single Whole-Genome Duplication in Flowering Plants.</title>
        <authorList>
            <person name="Shi T."/>
            <person name="Rahmani R.S."/>
            <person name="Gugger P.F."/>
            <person name="Wang M."/>
            <person name="Li H."/>
            <person name="Zhang Y."/>
            <person name="Li Z."/>
            <person name="Wang Q."/>
            <person name="Van de Peer Y."/>
            <person name="Marchal K."/>
            <person name="Chen J."/>
        </authorList>
    </citation>
    <scope>NUCLEOTIDE SEQUENCE [LARGE SCALE GENOMIC DNA]</scope>
    <source>
        <tissue evidence="1">Leaf</tissue>
    </source>
</reference>
<dbReference type="PANTHER" id="PTHR35304">
    <property type="entry name" value="OS05G0120300 PROTEIN-RELATED"/>
    <property type="match status" value="1"/>
</dbReference>
<protein>
    <submittedName>
        <fullName evidence="1">Uncharacterized protein</fullName>
    </submittedName>
</protein>
<name>A0A822XI04_NELNU</name>